<accession>C0NUY4</accession>
<protein>
    <submittedName>
        <fullName evidence="1">Uncharacterized protein</fullName>
    </submittedName>
</protein>
<dbReference type="Proteomes" id="UP000001631">
    <property type="component" value="Unassembled WGS sequence"/>
</dbReference>
<dbReference type="EMBL" id="GG663372">
    <property type="protein sequence ID" value="EEH04797.1"/>
    <property type="molecule type" value="Genomic_DNA"/>
</dbReference>
<organism evidence="1 2">
    <name type="scientific">Ajellomyces capsulatus (strain G186AR / H82 / ATCC MYA-2454 / RMSCC 2432)</name>
    <name type="common">Darling's disease fungus</name>
    <name type="synonym">Histoplasma capsulatum</name>
    <dbReference type="NCBI Taxonomy" id="447093"/>
    <lineage>
        <taxon>Eukaryota</taxon>
        <taxon>Fungi</taxon>
        <taxon>Dikarya</taxon>
        <taxon>Ascomycota</taxon>
        <taxon>Pezizomycotina</taxon>
        <taxon>Eurotiomycetes</taxon>
        <taxon>Eurotiomycetidae</taxon>
        <taxon>Onygenales</taxon>
        <taxon>Ajellomycetaceae</taxon>
        <taxon>Histoplasma</taxon>
    </lineage>
</organism>
<dbReference type="HOGENOM" id="CLU_2721649_0_0_1"/>
<reference evidence="1" key="1">
    <citation type="submission" date="2009-02" db="EMBL/GenBank/DDBJ databases">
        <title>The Genome Sequence of Ajellomyces capsulatus strain G186AR.</title>
        <authorList>
            <consortium name="The Broad Institute Genome Sequencing Platform"/>
            <person name="Champion M."/>
            <person name="Cuomo C."/>
            <person name="Ma L.-J."/>
            <person name="Henn M.R."/>
            <person name="Sil A."/>
            <person name="Goldman B."/>
            <person name="Young S.K."/>
            <person name="Kodira C.D."/>
            <person name="Zeng Q."/>
            <person name="Koehrsen M."/>
            <person name="Alvarado L."/>
            <person name="Berlin A."/>
            <person name="Borenstein D."/>
            <person name="Chen Z."/>
            <person name="Engels R."/>
            <person name="Freedman E."/>
            <person name="Gellesch M."/>
            <person name="Goldberg J."/>
            <person name="Griggs A."/>
            <person name="Gujja S."/>
            <person name="Heiman D."/>
            <person name="Hepburn T."/>
            <person name="Howarth C."/>
            <person name="Jen D."/>
            <person name="Larson L."/>
            <person name="Lewis B."/>
            <person name="Mehta T."/>
            <person name="Park D."/>
            <person name="Pearson M."/>
            <person name="Roberts A."/>
            <person name="Saif S."/>
            <person name="Shea T."/>
            <person name="Shenoy N."/>
            <person name="Sisk P."/>
            <person name="Stolte C."/>
            <person name="Sykes S."/>
            <person name="Walk T."/>
            <person name="White J."/>
            <person name="Yandava C."/>
            <person name="Klein B."/>
            <person name="McEwen J.G."/>
            <person name="Puccia R."/>
            <person name="Goldman G.H."/>
            <person name="Felipe M.S."/>
            <person name="Nino-Vega G."/>
            <person name="San-Blas G."/>
            <person name="Taylor J."/>
            <person name="Mendoza L."/>
            <person name="Galagan J."/>
            <person name="Nusbaum C."/>
            <person name="Birren B."/>
        </authorList>
    </citation>
    <scope>NUCLEOTIDE SEQUENCE</scope>
    <source>
        <strain evidence="1">G186AR</strain>
    </source>
</reference>
<proteinExistence type="predicted"/>
<evidence type="ECO:0000313" key="2">
    <source>
        <dbReference type="Proteomes" id="UP000001631"/>
    </source>
</evidence>
<dbReference type="InParanoid" id="C0NUY4"/>
<gene>
    <name evidence="1" type="ORF">HCBG_06748</name>
</gene>
<evidence type="ECO:0000313" key="1">
    <source>
        <dbReference type="EMBL" id="EEH04797.1"/>
    </source>
</evidence>
<dbReference type="AlphaFoldDB" id="C0NUY4"/>
<name>C0NUY4_AJECG</name>
<dbReference type="GeneID" id="69039764"/>
<dbReference type="RefSeq" id="XP_045285278.1">
    <property type="nucleotide sequence ID" value="XM_045433797.1"/>
</dbReference>
<dbReference type="VEuPathDB" id="FungiDB:I7I50_12463"/>
<keyword evidence="2" id="KW-1185">Reference proteome</keyword>
<sequence length="72" mass="8309">MTWRSAGLLTAELYHRFGMYISHLALPDISTLKIQTPSRILWPSSDSTYLPRVEPPHPPKYLAMIVSRETRL</sequence>